<organism evidence="2 3">
    <name type="scientific">Pseudoduganella armeniaca</name>
    <dbReference type="NCBI Taxonomy" id="2072590"/>
    <lineage>
        <taxon>Bacteria</taxon>
        <taxon>Pseudomonadati</taxon>
        <taxon>Pseudomonadota</taxon>
        <taxon>Betaproteobacteria</taxon>
        <taxon>Burkholderiales</taxon>
        <taxon>Oxalobacteraceae</taxon>
        <taxon>Telluria group</taxon>
        <taxon>Pseudoduganella</taxon>
    </lineage>
</organism>
<keyword evidence="1" id="KW-1133">Transmembrane helix</keyword>
<dbReference type="KEGG" id="masz:C9I28_26590"/>
<proteinExistence type="predicted"/>
<dbReference type="AlphaFoldDB" id="A0A2R4CGP7"/>
<gene>
    <name evidence="2" type="ORF">C9I28_26590</name>
</gene>
<dbReference type="EMBL" id="CP028324">
    <property type="protein sequence ID" value="AVR98804.1"/>
    <property type="molecule type" value="Genomic_DNA"/>
</dbReference>
<reference evidence="2 3" key="1">
    <citation type="submission" date="2018-03" db="EMBL/GenBank/DDBJ databases">
        <title>Massilia armeniaca sp. nov., isolated from desert soil.</title>
        <authorList>
            <person name="Huang H."/>
            <person name="Ren M."/>
        </authorList>
    </citation>
    <scope>NUCLEOTIDE SEQUENCE [LARGE SCALE GENOMIC DNA]</scope>
    <source>
        <strain evidence="2 3">ZMN-3</strain>
    </source>
</reference>
<feature type="transmembrane region" description="Helical" evidence="1">
    <location>
        <begin position="61"/>
        <end position="89"/>
    </location>
</feature>
<keyword evidence="1" id="KW-0812">Transmembrane</keyword>
<evidence type="ECO:0000313" key="3">
    <source>
        <dbReference type="Proteomes" id="UP000240505"/>
    </source>
</evidence>
<evidence type="ECO:0000313" key="2">
    <source>
        <dbReference type="EMBL" id="AVR98804.1"/>
    </source>
</evidence>
<dbReference type="Proteomes" id="UP000240505">
    <property type="component" value="Chromosome"/>
</dbReference>
<name>A0A2R4CGP7_9BURK</name>
<keyword evidence="3" id="KW-1185">Reference proteome</keyword>
<keyword evidence="1" id="KW-0472">Membrane</keyword>
<protein>
    <submittedName>
        <fullName evidence="2">Uncharacterized protein</fullName>
    </submittedName>
</protein>
<evidence type="ECO:0000256" key="1">
    <source>
        <dbReference type="SAM" id="Phobius"/>
    </source>
</evidence>
<accession>A0A2R4CGP7</accession>
<sequence length="92" mass="8801">MVSGGGYLASDSFDGGGGGSGMCWGSDFQDSCGLPTVYVYGGIENPNWVNVGSALGALGGALMAAATLPVTAGVAIGAAVVIVGALIVAHQP</sequence>